<sequence>MAGLNCGVKLLLDKRYHEAVATFTSLLGRLRAQRSCMEDEEGQASFDQKDEHQWVHFLHPIQRQDLNDSECFIFASPLIIVDCPTASTKPPSNLTLSLMTVYNLALTYHLGATETKPCDSIFRKALSFYQLAHNIQQVPNDLGNDISTLLSIGISNNIGHIHGYVGHQDKATQCFQHLLNTIMYVTGCGWTSQKVPQIDGFLHNVQSWVLKQQPAPAA</sequence>
<reference evidence="1" key="1">
    <citation type="submission" date="2020-06" db="EMBL/GenBank/DDBJ databases">
        <authorList>
            <consortium name="Plant Systems Biology data submission"/>
        </authorList>
    </citation>
    <scope>NUCLEOTIDE SEQUENCE</scope>
    <source>
        <strain evidence="1">D6</strain>
    </source>
</reference>
<keyword evidence="2" id="KW-1185">Reference proteome</keyword>
<dbReference type="OrthoDB" id="42764at2759"/>
<dbReference type="Proteomes" id="UP001153069">
    <property type="component" value="Unassembled WGS sequence"/>
</dbReference>
<gene>
    <name evidence="1" type="ORF">SEMRO_13_G010310.1</name>
</gene>
<name>A0A9N8D8C2_9STRA</name>
<evidence type="ECO:0000313" key="1">
    <source>
        <dbReference type="EMBL" id="CAB9497076.1"/>
    </source>
</evidence>
<evidence type="ECO:0000313" key="2">
    <source>
        <dbReference type="Proteomes" id="UP001153069"/>
    </source>
</evidence>
<dbReference type="AlphaFoldDB" id="A0A9N8D8C2"/>
<dbReference type="EMBL" id="CAICTM010000013">
    <property type="protein sequence ID" value="CAB9497076.1"/>
    <property type="molecule type" value="Genomic_DNA"/>
</dbReference>
<proteinExistence type="predicted"/>
<protein>
    <submittedName>
        <fullName evidence="1">Uncharacterized protein</fullName>
    </submittedName>
</protein>
<organism evidence="1 2">
    <name type="scientific">Seminavis robusta</name>
    <dbReference type="NCBI Taxonomy" id="568900"/>
    <lineage>
        <taxon>Eukaryota</taxon>
        <taxon>Sar</taxon>
        <taxon>Stramenopiles</taxon>
        <taxon>Ochrophyta</taxon>
        <taxon>Bacillariophyta</taxon>
        <taxon>Bacillariophyceae</taxon>
        <taxon>Bacillariophycidae</taxon>
        <taxon>Naviculales</taxon>
        <taxon>Naviculaceae</taxon>
        <taxon>Seminavis</taxon>
    </lineage>
</organism>
<accession>A0A9N8D8C2</accession>
<comment type="caution">
    <text evidence="1">The sequence shown here is derived from an EMBL/GenBank/DDBJ whole genome shotgun (WGS) entry which is preliminary data.</text>
</comment>